<dbReference type="Pfam" id="PF13550">
    <property type="entry name" value="Phage-tail_3"/>
    <property type="match status" value="1"/>
</dbReference>
<dbReference type="Pfam" id="PF13547">
    <property type="entry name" value="GTA_TIM"/>
    <property type="match status" value="1"/>
</dbReference>
<proteinExistence type="predicted"/>
<dbReference type="CDD" id="cd19607">
    <property type="entry name" value="GTA_TIM-barrel-like"/>
    <property type="match status" value="1"/>
</dbReference>
<keyword evidence="5" id="KW-1185">Reference proteome</keyword>
<gene>
    <name evidence="4" type="ORF">GR170_23750</name>
</gene>
<dbReference type="SUPFAM" id="SSF51445">
    <property type="entry name" value="(Trans)glycosidases"/>
    <property type="match status" value="1"/>
</dbReference>
<protein>
    <submittedName>
        <fullName evidence="4">Host specificity protein</fullName>
    </submittedName>
</protein>
<evidence type="ECO:0000313" key="5">
    <source>
        <dbReference type="Proteomes" id="UP000477911"/>
    </source>
</evidence>
<dbReference type="Pfam" id="PF23666">
    <property type="entry name" value="Rcc01698_C"/>
    <property type="match status" value="1"/>
</dbReference>
<dbReference type="InterPro" id="IPR017853">
    <property type="entry name" value="GH"/>
</dbReference>
<name>A0A6L7GDL3_9RHOB</name>
<dbReference type="RefSeq" id="WP_160896971.1">
    <property type="nucleotide sequence ID" value="NZ_WUMU01000036.1"/>
</dbReference>
<organism evidence="4 5">
    <name type="scientific">Pseudooceanicola albus</name>
    <dbReference type="NCBI Taxonomy" id="2692189"/>
    <lineage>
        <taxon>Bacteria</taxon>
        <taxon>Pseudomonadati</taxon>
        <taxon>Pseudomonadota</taxon>
        <taxon>Alphaproteobacteria</taxon>
        <taxon>Rhodobacterales</taxon>
        <taxon>Paracoccaceae</taxon>
        <taxon>Pseudooceanicola</taxon>
    </lineage>
</organism>
<feature type="domain" description="GTA TIM-barrel-like" evidence="1">
    <location>
        <begin position="444"/>
        <end position="740"/>
    </location>
</feature>
<dbReference type="EMBL" id="WUMU01000036">
    <property type="protein sequence ID" value="MXN20853.1"/>
    <property type="molecule type" value="Genomic_DNA"/>
</dbReference>
<sequence>MATIILSAAGAAIGGSIGGTALGLSSVAIGRFVGAAIGQSIDQRILGTGSDAVESGRVERFRLSNAGEGDAVARVYGRMRIAGQVIWASQFTESSTTTGGGKGTGSAPQVTQYAYTVNLAVALCEGEISGLGRVWADGAEVSAETLNMRLYTGSADQLPDPRMEAIEGAGEVPAYRGTAYVVFEDLDLSPFGNRVPQFTFEVLRPAPLSLPGAAEEPSHAIRGVAMMPGSGEYALATTPVRHDYGGGTGRLQNVNTPSGKSDLETSLDQLEASLPNSGAISLIVSWFGNDLRCGSCELRPKVEQIEFDGAEMPWSVSGLTRDTAEVVAGDGGGRPIYGGTPTDLSVIEAIREMNARGQAVMFYPFMLMDQTEGNTLPDPWSDATFQPPLPWRGRITCAEAPGRTGSPDGTAQAASEVADFFGTAQASDFAISGDEVTYSGPAEWRYRRFVLHCAALCAAAGGVDSFCIGSEMVGLTQIRGAANSFPAVAAFRALAAEVRAILGPSVKLGYAADWSEYFGYQPGDGSGDRFFHLDPLWADAEIDFIGIDNYMPLSDWRDGSEHLDAETHPSIYDGTYLATNVEGGELYDWYYASQADRDAQIRTTITDGQGEPWIWRVKDIRNWWLNAHHERIGGVRQATATPWVPQSKPVWFTELGCAAIDKGTNQPNKFLDPKSSESALPYYSDGQRDELMQQRYLSVMHGYWNDPGHNPVSSVYGASMIDMSRAFVWAWDARPFPYFPGNLDLWSDGENYLAGHWITGRVGGRSLALVVEEICREAGVEEIDTSDLQGYVGGFLMDEVTAPRAALQSLMLRYGFDAVERDGVLRFLMRNGRVDAMLDPDALAVVTEIEGETERRRAPEAEIAGRMRLRFIEADADYDAVTEEAILPGDTSRVVSGSELSLLMSRTEARQVLERWLGETRVSRDSLRFALPPSRRDIGPGDVVGLEDAFYRIDRADFTEAGLFEATRIEPEVYDRAALAEILPKGPVYAAPVPVLPLFLDLPLMRGDEVPHAPHIAVTAEPWSGGAALYAAASDAGYQLDRVLATRAVIGLTTSVLERAAPGRPDRGAGLEIALTSGSLSSTDAAGLLAGANLMAIGDGTPGNWELFQFRDAEVIGPRAYRLGHRLRGQLGTDAGMPDTWPVGSYVVLMNGVPEQISLAPSQRRLARHYRIGPAQKPVDDPSYRHEVLAFDGKGLRPYAPCHLRAAPQTSGEIAFSWVRRGRIDADAWDLAEIPLGEDSQAFRVRLRSAGSLFREVEVAETGWVYSVADQASDGISGPVDLEVSQISATYGPGSPGMLTFDL</sequence>
<reference evidence="4 5" key="1">
    <citation type="submission" date="2019-12" db="EMBL/GenBank/DDBJ databases">
        <authorList>
            <person name="Li M."/>
        </authorList>
    </citation>
    <scope>NUCLEOTIDE SEQUENCE [LARGE SCALE GENOMIC DNA]</scope>
    <source>
        <strain evidence="4 5">GBMRC 2024</strain>
    </source>
</reference>
<dbReference type="Gene3D" id="3.20.20.80">
    <property type="entry name" value="Glycosidases"/>
    <property type="match status" value="1"/>
</dbReference>
<feature type="domain" description="Tip attachment protein J" evidence="2">
    <location>
        <begin position="799"/>
        <end position="955"/>
    </location>
</feature>
<evidence type="ECO:0000259" key="2">
    <source>
        <dbReference type="Pfam" id="PF13550"/>
    </source>
</evidence>
<dbReference type="InterPro" id="IPR056490">
    <property type="entry name" value="Rcc01698_C"/>
</dbReference>
<dbReference type="InterPro" id="IPR032876">
    <property type="entry name" value="J_dom"/>
</dbReference>
<comment type="caution">
    <text evidence="4">The sequence shown here is derived from an EMBL/GenBank/DDBJ whole genome shotgun (WGS) entry which is preliminary data.</text>
</comment>
<accession>A0A6L7GDL3</accession>
<dbReference type="Proteomes" id="UP000477911">
    <property type="component" value="Unassembled WGS sequence"/>
</dbReference>
<dbReference type="InterPro" id="IPR025195">
    <property type="entry name" value="GTA_TIM_dom"/>
</dbReference>
<feature type="domain" description="Rcc01698-like C-terminal" evidence="3">
    <location>
        <begin position="1048"/>
        <end position="1148"/>
    </location>
</feature>
<evidence type="ECO:0000259" key="1">
    <source>
        <dbReference type="Pfam" id="PF13547"/>
    </source>
</evidence>
<evidence type="ECO:0000313" key="4">
    <source>
        <dbReference type="EMBL" id="MXN20853.1"/>
    </source>
</evidence>
<evidence type="ECO:0000259" key="3">
    <source>
        <dbReference type="Pfam" id="PF23666"/>
    </source>
</evidence>